<evidence type="ECO:0000313" key="2">
    <source>
        <dbReference type="EMBL" id="SBS92697.1"/>
    </source>
</evidence>
<name>A0A1A8WN11_PLAOA</name>
<protein>
    <submittedName>
        <fullName evidence="2">PIR Superfamily Protein</fullName>
    </submittedName>
</protein>
<accession>A0A1A8WN11</accession>
<organism evidence="2 5">
    <name type="scientific">Plasmodium ovale curtisi</name>
    <dbReference type="NCBI Taxonomy" id="864141"/>
    <lineage>
        <taxon>Eukaryota</taxon>
        <taxon>Sar</taxon>
        <taxon>Alveolata</taxon>
        <taxon>Apicomplexa</taxon>
        <taxon>Aconoidasida</taxon>
        <taxon>Haemosporida</taxon>
        <taxon>Plasmodiidae</taxon>
        <taxon>Plasmodium</taxon>
        <taxon>Plasmodium (Plasmodium)</taxon>
    </lineage>
</organism>
<gene>
    <name evidence="3" type="ORF">POVCU1_054190</name>
    <name evidence="2" type="ORF">POVCU2_0075780</name>
</gene>
<evidence type="ECO:0000313" key="4">
    <source>
        <dbReference type="Proteomes" id="UP000078546"/>
    </source>
</evidence>
<dbReference type="EMBL" id="FLQU01001358">
    <property type="protein sequence ID" value="SBS92697.1"/>
    <property type="molecule type" value="Genomic_DNA"/>
</dbReference>
<dbReference type="AlphaFoldDB" id="A0A1A8WN11"/>
<evidence type="ECO:0000256" key="1">
    <source>
        <dbReference type="SAM" id="MobiDB-lite"/>
    </source>
</evidence>
<dbReference type="InterPro" id="IPR008780">
    <property type="entry name" value="Plasmodium_Vir"/>
</dbReference>
<sequence length="346" mass="40632">MGEDVQNERYNSFDEYRYNYDIYKYVQGNIGDLSNLFPDDIKPVDTNERDSIIMDCLRLKKYIMEFENKEPCQNKNCCAYINYMLNKRARSYETSHKSIFEYYISYINHRTNDKIKNTCGPKIKYMNEGEYAKIEKLSNTYDLYKLFISYKYGTGCSIAKSCSRKYNDIINTYTHIDDAKFCKALKDFKNEFEANEKISTGVCYSEIEILLPYPDECNRSPQKSEKQIAFSDQKNGRIAEQEESGRPTDIQRDDMDVIPDENTISPDSFDATLPITLFSSGIGVLLALLSFYKFTPLGHLLKLRSQRFGRMPKNLDKEEYEMQLHTYEYDERNSECNGYNIAYNSY</sequence>
<reference evidence="4 5" key="2">
    <citation type="submission" date="2016-05" db="EMBL/GenBank/DDBJ databases">
        <authorList>
            <person name="Naeem Raeece"/>
        </authorList>
    </citation>
    <scope>NUCLEOTIDE SEQUENCE [LARGE SCALE GENOMIC DNA]</scope>
</reference>
<dbReference type="EMBL" id="FLQV01001423">
    <property type="protein sequence ID" value="SBS99649.1"/>
    <property type="molecule type" value="Genomic_DNA"/>
</dbReference>
<proteinExistence type="predicted"/>
<feature type="compositionally biased region" description="Basic and acidic residues" evidence="1">
    <location>
        <begin position="234"/>
        <end position="254"/>
    </location>
</feature>
<dbReference type="Proteomes" id="UP000078546">
    <property type="component" value="Unassembled WGS sequence"/>
</dbReference>
<evidence type="ECO:0000313" key="5">
    <source>
        <dbReference type="Proteomes" id="UP000078560"/>
    </source>
</evidence>
<reference evidence="2" key="1">
    <citation type="submission" date="2016-05" db="EMBL/GenBank/DDBJ databases">
        <authorList>
            <person name="Lavstsen T."/>
            <person name="Jespersen J.S."/>
        </authorList>
    </citation>
    <scope>NUCLEOTIDE SEQUENCE [LARGE SCALE GENOMIC DNA]</scope>
</reference>
<evidence type="ECO:0000313" key="3">
    <source>
        <dbReference type="EMBL" id="SBS99649.1"/>
    </source>
</evidence>
<feature type="region of interest" description="Disordered" evidence="1">
    <location>
        <begin position="220"/>
        <end position="254"/>
    </location>
</feature>
<dbReference type="Pfam" id="PF05795">
    <property type="entry name" value="Plasmodium_Vir"/>
    <property type="match status" value="1"/>
</dbReference>
<dbReference type="Proteomes" id="UP000078560">
    <property type="component" value="Unassembled WGS sequence"/>
</dbReference>